<dbReference type="PANTHER" id="PTHR24198">
    <property type="entry name" value="ANKYRIN REPEAT AND PROTEIN KINASE DOMAIN-CONTAINING PROTEIN"/>
    <property type="match status" value="1"/>
</dbReference>
<dbReference type="InterPro" id="IPR036770">
    <property type="entry name" value="Ankyrin_rpt-contain_sf"/>
</dbReference>
<dbReference type="Gene3D" id="1.25.40.20">
    <property type="entry name" value="Ankyrin repeat-containing domain"/>
    <property type="match status" value="4"/>
</dbReference>
<feature type="repeat" description="ANK" evidence="3">
    <location>
        <begin position="268"/>
        <end position="300"/>
    </location>
</feature>
<feature type="repeat" description="ANK" evidence="3">
    <location>
        <begin position="735"/>
        <end position="767"/>
    </location>
</feature>
<feature type="repeat" description="ANK" evidence="3">
    <location>
        <begin position="358"/>
        <end position="390"/>
    </location>
</feature>
<gene>
    <name evidence="5" type="primary">LOC108680677</name>
</gene>
<dbReference type="PROSITE" id="PS50297">
    <property type="entry name" value="ANK_REP_REGION"/>
    <property type="match status" value="8"/>
</dbReference>
<evidence type="ECO:0000256" key="1">
    <source>
        <dbReference type="ARBA" id="ARBA00022737"/>
    </source>
</evidence>
<proteinExistence type="predicted"/>
<dbReference type="GeneID" id="108680677"/>
<keyword evidence="2 3" id="KW-0040">ANK repeat</keyword>
<name>A0A8B7PHP9_HYAAZ</name>
<evidence type="ECO:0000256" key="2">
    <source>
        <dbReference type="ARBA" id="ARBA00023043"/>
    </source>
</evidence>
<feature type="repeat" description="ANK" evidence="3">
    <location>
        <begin position="234"/>
        <end position="267"/>
    </location>
</feature>
<sequence>MLRGADCNELGEYGNPFALYVADKLHQSYADQDNKLRPIAEKVFMEYPSAVINFSESYEYPRLLSYFFKYGRLEVIKTLLNALNDVEKKTRILNNGDNSCTPLGRVNGSDILSDCDRLKITKYLLHNGGIRTTHSVSMDSDISRILLAATSNGHIKTMKYFIEKEDSCNYHNHLYHALEKNQEEIVHFLIAEYRNEIRYEGNTIFHFSVMSTANLTIIKFLLDGVKDINSQNDLGETPLMVAVKARRELEVIKYLIDNGSNLNLEDKAKHTPLYHALKDDQVEVIKYLIQCGARLSKDLNCILTKNRLQFFKNSAQFDLNGTSYNGLPRLQNAIRYHYFDWAKFIIHHGGNVNVEDINGRTPLHVAAQFGCYEIMRLLFQFGAIYDKADKSLIKPVDLCKYQEFSMMFDELDKLFNSQDLDKSFNALDPANWLGWTFKDAWDPGNPMLFMLNVRNHDGKSLLHIAAIINDCNALKTLLSYNDAYLQRKADEENLEFDPYFLQKKNIEYGKTFKYYLPISVNVLDLQNNSPLHYAAQEGNEKLVSFLLEQGASYNTRNKQGKTPNDLSKKDKIIQLFSDVDKLFDAAEEVSNDFTALISQEFKYINVKNESAKTLLHVVILSGRSNVNVIKFLLKKGVDKNFPDINGNTPLHYAVENDNFEVVKLLLRVGAIYDVKNNAGKAPFELVDNRSATLLTSIDHLFSLIKSDSPESIMKESIITNQDDRFNFILNTHDNQGKTILYYASKFGYLNIVKYLLQYGATFVLITKRFSSPVKVFLASILEMFDDIDSVYEMVRKTDIQIIINVRNVDGKTLLHIAVEKGSIKLFRHLIEKGANINSEDIYGNKPLDCDPLGVKEILQEIVEMNQVDQVNF</sequence>
<feature type="repeat" description="ANK" evidence="3">
    <location>
        <begin position="645"/>
        <end position="677"/>
    </location>
</feature>
<feature type="repeat" description="ANK" evidence="3">
    <location>
        <begin position="526"/>
        <end position="558"/>
    </location>
</feature>
<evidence type="ECO:0000313" key="5">
    <source>
        <dbReference type="RefSeq" id="XP_018025047.2"/>
    </source>
</evidence>
<protein>
    <submittedName>
        <fullName evidence="5">Ankyrin-3-like</fullName>
    </submittedName>
</protein>
<dbReference type="SMART" id="SM00248">
    <property type="entry name" value="ANK"/>
    <property type="match status" value="13"/>
</dbReference>
<dbReference type="Pfam" id="PF12796">
    <property type="entry name" value="Ank_2"/>
    <property type="match status" value="3"/>
</dbReference>
<dbReference type="PANTHER" id="PTHR24198:SF165">
    <property type="entry name" value="ANKYRIN REPEAT-CONTAINING PROTEIN-RELATED"/>
    <property type="match status" value="1"/>
</dbReference>
<dbReference type="PRINTS" id="PR01415">
    <property type="entry name" value="ANKYRIN"/>
</dbReference>
<feature type="repeat" description="ANK" evidence="3">
    <location>
        <begin position="809"/>
        <end position="841"/>
    </location>
</feature>
<reference evidence="5" key="1">
    <citation type="submission" date="2025-08" db="UniProtKB">
        <authorList>
            <consortium name="RefSeq"/>
        </authorList>
    </citation>
    <scope>IDENTIFICATION</scope>
    <source>
        <tissue evidence="5">Whole organism</tissue>
    </source>
</reference>
<keyword evidence="1" id="KW-0677">Repeat</keyword>
<feature type="repeat" description="ANK" evidence="3">
    <location>
        <begin position="610"/>
        <end position="644"/>
    </location>
</feature>
<evidence type="ECO:0000313" key="4">
    <source>
        <dbReference type="Proteomes" id="UP000694843"/>
    </source>
</evidence>
<dbReference type="SUPFAM" id="SSF48403">
    <property type="entry name" value="Ankyrin repeat"/>
    <property type="match status" value="2"/>
</dbReference>
<dbReference type="OMA" id="GYHEISA"/>
<evidence type="ECO:0000256" key="3">
    <source>
        <dbReference type="PROSITE-ProRule" id="PRU00023"/>
    </source>
</evidence>
<dbReference type="Pfam" id="PF00023">
    <property type="entry name" value="Ank"/>
    <property type="match status" value="3"/>
</dbReference>
<dbReference type="PROSITE" id="PS50088">
    <property type="entry name" value="ANK_REPEAT"/>
    <property type="match status" value="8"/>
</dbReference>
<accession>A0A8B7PHP9</accession>
<dbReference type="Proteomes" id="UP000694843">
    <property type="component" value="Unplaced"/>
</dbReference>
<dbReference type="InterPro" id="IPR002110">
    <property type="entry name" value="Ankyrin_rpt"/>
</dbReference>
<dbReference type="KEGG" id="hazt:108680677"/>
<dbReference type="AlphaFoldDB" id="A0A8B7PHP9"/>
<dbReference type="OrthoDB" id="6354997at2759"/>
<organism evidence="4 5">
    <name type="scientific">Hyalella azteca</name>
    <name type="common">Amphipod</name>
    <dbReference type="NCBI Taxonomy" id="294128"/>
    <lineage>
        <taxon>Eukaryota</taxon>
        <taxon>Metazoa</taxon>
        <taxon>Ecdysozoa</taxon>
        <taxon>Arthropoda</taxon>
        <taxon>Crustacea</taxon>
        <taxon>Multicrustacea</taxon>
        <taxon>Malacostraca</taxon>
        <taxon>Eumalacostraca</taxon>
        <taxon>Peracarida</taxon>
        <taxon>Amphipoda</taxon>
        <taxon>Senticaudata</taxon>
        <taxon>Talitrida</taxon>
        <taxon>Talitroidea</taxon>
        <taxon>Hyalellidae</taxon>
        <taxon>Hyalella</taxon>
    </lineage>
</organism>
<dbReference type="RefSeq" id="XP_018025047.2">
    <property type="nucleotide sequence ID" value="XM_018169558.2"/>
</dbReference>
<keyword evidence="4" id="KW-1185">Reference proteome</keyword>